<protein>
    <submittedName>
        <fullName evidence="1">Uncharacterized protein</fullName>
    </submittedName>
</protein>
<evidence type="ECO:0000313" key="1">
    <source>
        <dbReference type="EMBL" id="KKN31050.1"/>
    </source>
</evidence>
<dbReference type="EMBL" id="LAZR01002361">
    <property type="protein sequence ID" value="KKN31050.1"/>
    <property type="molecule type" value="Genomic_DNA"/>
</dbReference>
<reference evidence="1" key="1">
    <citation type="journal article" date="2015" name="Nature">
        <title>Complex archaea that bridge the gap between prokaryotes and eukaryotes.</title>
        <authorList>
            <person name="Spang A."/>
            <person name="Saw J.H."/>
            <person name="Jorgensen S.L."/>
            <person name="Zaremba-Niedzwiedzka K."/>
            <person name="Martijn J."/>
            <person name="Lind A.E."/>
            <person name="van Eijk R."/>
            <person name="Schleper C."/>
            <person name="Guy L."/>
            <person name="Ettema T.J."/>
        </authorList>
    </citation>
    <scope>NUCLEOTIDE SEQUENCE</scope>
</reference>
<dbReference type="AlphaFoldDB" id="A0A0F9PGU4"/>
<gene>
    <name evidence="1" type="ORF">LCGC14_0828010</name>
</gene>
<proteinExistence type="predicted"/>
<comment type="caution">
    <text evidence="1">The sequence shown here is derived from an EMBL/GenBank/DDBJ whole genome shotgun (WGS) entry which is preliminary data.</text>
</comment>
<sequence>MDSRQAVGDEVTKTQGGDKLRLKINIMEPYRNIGSNPILPTLPGGGGTVYAAVCLHAVPEHGFTKLKLFSQIEQSSIVLHRTWPTLGPKCGFESRRTLYAGLWSNDRTRAVRTKRSLPWWRCANIDNPGPMYMGTIM</sequence>
<organism evidence="1">
    <name type="scientific">marine sediment metagenome</name>
    <dbReference type="NCBI Taxonomy" id="412755"/>
    <lineage>
        <taxon>unclassified sequences</taxon>
        <taxon>metagenomes</taxon>
        <taxon>ecological metagenomes</taxon>
    </lineage>
</organism>
<accession>A0A0F9PGU4</accession>
<name>A0A0F9PGU4_9ZZZZ</name>